<dbReference type="Proteomes" id="UP001239111">
    <property type="component" value="Chromosome 1"/>
</dbReference>
<name>A0ACC2PMY6_9HYME</name>
<evidence type="ECO:0000313" key="2">
    <source>
        <dbReference type="Proteomes" id="UP001239111"/>
    </source>
</evidence>
<keyword evidence="2" id="KW-1185">Reference proteome</keyword>
<protein>
    <submittedName>
        <fullName evidence="1">Uncharacterized protein</fullName>
    </submittedName>
</protein>
<reference evidence="1" key="1">
    <citation type="submission" date="2023-04" db="EMBL/GenBank/DDBJ databases">
        <title>A chromosome-level genome assembly of the parasitoid wasp Eretmocerus hayati.</title>
        <authorList>
            <person name="Zhong Y."/>
            <person name="Liu S."/>
            <person name="Liu Y."/>
        </authorList>
    </citation>
    <scope>NUCLEOTIDE SEQUENCE</scope>
    <source>
        <strain evidence="1">ZJU_SS_LIU_2023</strain>
    </source>
</reference>
<sequence length="412" mass="44683">MTLYWWMHWFWVTAQIAVSMTRPASEDYSRSIGTSVTNASLGSSSLESLARLQQNYRMAKAIGVELLESHGAPDAALLRSTLVPRSLQIVTAASDAEVPSDTSEEPKLAVAPDSPPGRTERNKSSTIGYEAPARVAPLPPKKEPKMTWIQTFSKPPRPKLEQDKDKTSSPDPTTVSAATTGISTTTAIPSPEATLSPEELTVMPLQTPRPRVEPNAIHREQQQISRSPASSSSVLRGPGASGELLLGENQIEMNAEGPLASPASVLDGGMGDTSRLGRARGAFSNEFQREQILLDGKRVENDRESNVIQISGNGVNVTEIATITGGCLAVIVLLSTVGSLGFMMYRRKYLNPPQTLNSDKCSNPDSSGYIDDSTIRDNSEEMYSLDNDSFLNSLEAMTIQNYWTDSVKHTKL</sequence>
<evidence type="ECO:0000313" key="1">
    <source>
        <dbReference type="EMBL" id="KAJ8684468.1"/>
    </source>
</evidence>
<proteinExistence type="predicted"/>
<gene>
    <name evidence="1" type="ORF">QAD02_020260</name>
</gene>
<organism evidence="1 2">
    <name type="scientific">Eretmocerus hayati</name>
    <dbReference type="NCBI Taxonomy" id="131215"/>
    <lineage>
        <taxon>Eukaryota</taxon>
        <taxon>Metazoa</taxon>
        <taxon>Ecdysozoa</taxon>
        <taxon>Arthropoda</taxon>
        <taxon>Hexapoda</taxon>
        <taxon>Insecta</taxon>
        <taxon>Pterygota</taxon>
        <taxon>Neoptera</taxon>
        <taxon>Endopterygota</taxon>
        <taxon>Hymenoptera</taxon>
        <taxon>Apocrita</taxon>
        <taxon>Proctotrupomorpha</taxon>
        <taxon>Chalcidoidea</taxon>
        <taxon>Aphelinidae</taxon>
        <taxon>Aphelininae</taxon>
        <taxon>Eretmocerus</taxon>
    </lineage>
</organism>
<accession>A0ACC2PMY6</accession>
<dbReference type="EMBL" id="CM056741">
    <property type="protein sequence ID" value="KAJ8684468.1"/>
    <property type="molecule type" value="Genomic_DNA"/>
</dbReference>
<comment type="caution">
    <text evidence="1">The sequence shown here is derived from an EMBL/GenBank/DDBJ whole genome shotgun (WGS) entry which is preliminary data.</text>
</comment>